<evidence type="ECO:0000313" key="2">
    <source>
        <dbReference type="EMBL" id="OMJ17643.1"/>
    </source>
</evidence>
<proteinExistence type="predicted"/>
<dbReference type="EMBL" id="LSSN01001982">
    <property type="protein sequence ID" value="OMJ17643.1"/>
    <property type="molecule type" value="Genomic_DNA"/>
</dbReference>
<name>A0A1R1XP79_9FUNG</name>
<dbReference type="EMBL" id="LSSN01002335">
    <property type="protein sequence ID" value="OMJ16446.1"/>
    <property type="molecule type" value="Genomic_DNA"/>
</dbReference>
<protein>
    <submittedName>
        <fullName evidence="1">Uncharacterized protein</fullName>
    </submittedName>
</protein>
<evidence type="ECO:0000313" key="3">
    <source>
        <dbReference type="Proteomes" id="UP000187283"/>
    </source>
</evidence>
<comment type="caution">
    <text evidence="1">The sequence shown here is derived from an EMBL/GenBank/DDBJ whole genome shotgun (WGS) entry which is preliminary data.</text>
</comment>
<reference evidence="1 3" key="1">
    <citation type="submission" date="2017-01" db="EMBL/GenBank/DDBJ databases">
        <authorList>
            <person name="Mah S.A."/>
            <person name="Swanson W.J."/>
            <person name="Moy G.W."/>
            <person name="Vacquier V.D."/>
        </authorList>
    </citation>
    <scope>NUCLEOTIDE SEQUENCE [LARGE SCALE GENOMIC DNA]</scope>
    <source>
        <strain evidence="1 3">GSMNP</strain>
    </source>
</reference>
<organism evidence="1 3">
    <name type="scientific">Smittium culicis</name>
    <dbReference type="NCBI Taxonomy" id="133412"/>
    <lineage>
        <taxon>Eukaryota</taxon>
        <taxon>Fungi</taxon>
        <taxon>Fungi incertae sedis</taxon>
        <taxon>Zoopagomycota</taxon>
        <taxon>Kickxellomycotina</taxon>
        <taxon>Harpellomycetes</taxon>
        <taxon>Harpellales</taxon>
        <taxon>Legeriomycetaceae</taxon>
        <taxon>Smittium</taxon>
    </lineage>
</organism>
<sequence length="92" mass="10691">MKSSCNHSNYCSAQVHRCIRANSNPTYLSFKLRKNTLIYKTCRTMKFTYLTHPVPNPFPPPTPLLQYHATFQYITKVSHYSIAQSSDNYLLT</sequence>
<evidence type="ECO:0000313" key="1">
    <source>
        <dbReference type="EMBL" id="OMJ16446.1"/>
    </source>
</evidence>
<dbReference type="Proteomes" id="UP000187283">
    <property type="component" value="Unassembled WGS sequence"/>
</dbReference>
<accession>A0A1R1XP79</accession>
<keyword evidence="3" id="KW-1185">Reference proteome</keyword>
<gene>
    <name evidence="2" type="ORF">AYI70_g5845</name>
    <name evidence="1" type="ORF">AYI70_g6594</name>
</gene>
<dbReference type="AlphaFoldDB" id="A0A1R1XP79"/>